<feature type="domain" description="GFO/IDH/MocA-like oxidoreductase" evidence="2">
    <location>
        <begin position="143"/>
        <end position="263"/>
    </location>
</feature>
<dbReference type="SUPFAM" id="SSF55347">
    <property type="entry name" value="Glyceraldehyde-3-phosphate dehydrogenase-like, C-terminal domain"/>
    <property type="match status" value="1"/>
</dbReference>
<feature type="domain" description="Gfo/Idh/MocA-like oxidoreductase N-terminal" evidence="1">
    <location>
        <begin position="11"/>
        <end position="131"/>
    </location>
</feature>
<dbReference type="InterPro" id="IPR036291">
    <property type="entry name" value="NAD(P)-bd_dom_sf"/>
</dbReference>
<dbReference type="Gene3D" id="3.40.50.720">
    <property type="entry name" value="NAD(P)-binding Rossmann-like Domain"/>
    <property type="match status" value="1"/>
</dbReference>
<dbReference type="EMBL" id="OCTN01000002">
    <property type="protein sequence ID" value="SOH93326.1"/>
    <property type="molecule type" value="Genomic_DNA"/>
</dbReference>
<evidence type="ECO:0000259" key="1">
    <source>
        <dbReference type="Pfam" id="PF01408"/>
    </source>
</evidence>
<dbReference type="RefSeq" id="WP_097928919.1">
    <property type="nucleotide sequence ID" value="NZ_OCTN01000002.1"/>
</dbReference>
<dbReference type="SUPFAM" id="SSF51735">
    <property type="entry name" value="NAD(P)-binding Rossmann-fold domains"/>
    <property type="match status" value="1"/>
</dbReference>
<dbReference type="PANTHER" id="PTHR43249">
    <property type="entry name" value="UDP-N-ACETYL-2-AMINO-2-DEOXY-D-GLUCURONATE OXIDASE"/>
    <property type="match status" value="1"/>
</dbReference>
<dbReference type="Pfam" id="PF22725">
    <property type="entry name" value="GFO_IDH_MocA_C3"/>
    <property type="match status" value="1"/>
</dbReference>
<keyword evidence="4" id="KW-1185">Reference proteome</keyword>
<sequence>MAKTIQQQRVGVALIGAGMIAKTHVAALSDAQNEIALRAIVSRRPENARYLADFYDAEPPIFTSDLVAIAADPDITVAIVATPPSVRKDIIEQLAASGTHILLEKPVGRNPQEALEVVEICERAGVTLGVLFQHRMRAPSIAAAAHVKGGALGKLGLVEINVPLWRDQSYYDELGRGTYARDGGGVMITNAVHSIDLALSLAGPVTQVHAMTATTPLHQMEAEDFAIAGLKFSCGAAGSFVASTAMYPHRTEIIRLHFEEASLKLDKDALEISWRNGPTETEAKDADPRKVNPLLGGKHEWHQAVITDFIDAVRHGKKPMVTGREALVSHQLIAAIETSSQTGQPARLMDK</sequence>
<dbReference type="Pfam" id="PF01408">
    <property type="entry name" value="GFO_IDH_MocA"/>
    <property type="match status" value="1"/>
</dbReference>
<evidence type="ECO:0000313" key="3">
    <source>
        <dbReference type="EMBL" id="SOH93326.1"/>
    </source>
</evidence>
<dbReference type="OrthoDB" id="9815825at2"/>
<accession>A0A2C9CPM6</accession>
<dbReference type="InterPro" id="IPR055170">
    <property type="entry name" value="GFO_IDH_MocA-like_dom"/>
</dbReference>
<dbReference type="Proteomes" id="UP000220034">
    <property type="component" value="Unassembled WGS sequence"/>
</dbReference>
<protein>
    <submittedName>
        <fullName evidence="3">Predicted dehydrogenase</fullName>
    </submittedName>
</protein>
<gene>
    <name evidence="3" type="ORF">SAMN06273572_1021</name>
</gene>
<dbReference type="AlphaFoldDB" id="A0A2C9CPM6"/>
<organism evidence="3 4">
    <name type="scientific">Pontivivens marinum</name>
    <dbReference type="NCBI Taxonomy" id="1690039"/>
    <lineage>
        <taxon>Bacteria</taxon>
        <taxon>Pseudomonadati</taxon>
        <taxon>Pseudomonadota</taxon>
        <taxon>Alphaproteobacteria</taxon>
        <taxon>Rhodobacterales</taxon>
        <taxon>Paracoccaceae</taxon>
        <taxon>Pontivivens</taxon>
    </lineage>
</organism>
<dbReference type="PANTHER" id="PTHR43249:SF1">
    <property type="entry name" value="D-GLUCOSIDE 3-DEHYDROGENASE"/>
    <property type="match status" value="1"/>
</dbReference>
<dbReference type="Gene3D" id="3.30.360.10">
    <property type="entry name" value="Dihydrodipicolinate Reductase, domain 2"/>
    <property type="match status" value="1"/>
</dbReference>
<dbReference type="GO" id="GO:0000166">
    <property type="term" value="F:nucleotide binding"/>
    <property type="evidence" value="ECO:0007669"/>
    <property type="project" value="InterPro"/>
</dbReference>
<proteinExistence type="predicted"/>
<evidence type="ECO:0000259" key="2">
    <source>
        <dbReference type="Pfam" id="PF22725"/>
    </source>
</evidence>
<evidence type="ECO:0000313" key="4">
    <source>
        <dbReference type="Proteomes" id="UP000220034"/>
    </source>
</evidence>
<name>A0A2C9CPM6_9RHOB</name>
<reference evidence="4" key="1">
    <citation type="submission" date="2017-09" db="EMBL/GenBank/DDBJ databases">
        <authorList>
            <person name="Varghese N."/>
            <person name="Submissions S."/>
        </authorList>
    </citation>
    <scope>NUCLEOTIDE SEQUENCE [LARGE SCALE GENOMIC DNA]</scope>
    <source>
        <strain evidence="4">C7</strain>
    </source>
</reference>
<dbReference type="InterPro" id="IPR000683">
    <property type="entry name" value="Gfo/Idh/MocA-like_OxRdtase_N"/>
</dbReference>
<dbReference type="InterPro" id="IPR052515">
    <property type="entry name" value="Gfo/Idh/MocA_Oxidoreductase"/>
</dbReference>